<accession>A0A1R1X4A9</accession>
<gene>
    <name evidence="1" type="ORF">AYI70_g10911</name>
    <name evidence="2" type="ORF">AYI70_g8998</name>
</gene>
<dbReference type="GO" id="GO:0030681">
    <property type="term" value="C:multimeric ribonuclease P complex"/>
    <property type="evidence" value="ECO:0007669"/>
    <property type="project" value="TreeGrafter"/>
</dbReference>
<evidence type="ECO:0000313" key="3">
    <source>
        <dbReference type="Proteomes" id="UP000187283"/>
    </source>
</evidence>
<dbReference type="GO" id="GO:0001682">
    <property type="term" value="P:tRNA 5'-leader removal"/>
    <property type="evidence" value="ECO:0007669"/>
    <property type="project" value="InterPro"/>
</dbReference>
<protein>
    <submittedName>
        <fullName evidence="1">Ribonuclease P protein subunit p40</fullName>
    </submittedName>
</protein>
<dbReference type="PANTHER" id="PTHR15396">
    <property type="entry name" value="RIBONUCLEASE P PROTEIN SUBUNIT P40"/>
    <property type="match status" value="1"/>
</dbReference>
<evidence type="ECO:0000313" key="1">
    <source>
        <dbReference type="EMBL" id="OMJ09473.1"/>
    </source>
</evidence>
<keyword evidence="3" id="KW-1185">Reference proteome</keyword>
<evidence type="ECO:0000313" key="2">
    <source>
        <dbReference type="EMBL" id="OMJ12620.1"/>
    </source>
</evidence>
<dbReference type="EMBL" id="LSSN01003887">
    <property type="protein sequence ID" value="OMJ12620.1"/>
    <property type="molecule type" value="Genomic_DNA"/>
</dbReference>
<name>A0A1R1X4A9_9FUNG</name>
<dbReference type="Proteomes" id="UP000187283">
    <property type="component" value="Unassembled WGS sequence"/>
</dbReference>
<dbReference type="EMBL" id="LSSN01005439">
    <property type="protein sequence ID" value="OMJ09473.1"/>
    <property type="molecule type" value="Genomic_DNA"/>
</dbReference>
<dbReference type="PANTHER" id="PTHR15396:SF1">
    <property type="entry name" value="RIBONUCLEASE P PROTEIN SUBUNIT P40"/>
    <property type="match status" value="1"/>
</dbReference>
<dbReference type="GO" id="GO:0000447">
    <property type="term" value="P:endonucleolytic cleavage in ITS1 to separate SSU-rRNA from 5.8S rRNA and LSU-rRNA from tricistronic rRNA transcript (SSU-rRNA, 5.8S rRNA, LSU-rRNA)"/>
    <property type="evidence" value="ECO:0007669"/>
    <property type="project" value="TreeGrafter"/>
</dbReference>
<dbReference type="Pfam" id="PF08584">
    <property type="entry name" value="Ribonuc_P_40"/>
    <property type="match status" value="1"/>
</dbReference>
<comment type="caution">
    <text evidence="1">The sequence shown here is derived from an EMBL/GenBank/DDBJ whole genome shotgun (WGS) entry which is preliminary data.</text>
</comment>
<proteinExistence type="predicted"/>
<sequence length="236" mass="26126">MKPGEKVYERTMWAFTNSLNDTYEFIFGYFDHVTGKSLEVKFGPGSEHLLEEHSLSIKSEVKGCNVPKSIFGDLSAKNFESTDMYSSELMDLVEWIGLISLADDDDEPDSSDAGLSDGYLRLEGNVDVAIDSLVSDIDPFISLYSIPEPNDIMKVSVTSVGGLVNPKIINDLANAIQSKVDHFVLVVSGFTDTPISWYNKPHGFLTSGENLYVQVRNSRLNTCLTARYCGAYDSFS</sequence>
<dbReference type="InterPro" id="IPR013893">
    <property type="entry name" value="RNase_P_Rpp40"/>
</dbReference>
<dbReference type="STRING" id="133412.A0A1R1X4A9"/>
<dbReference type="OrthoDB" id="63112at2759"/>
<reference evidence="1 3" key="1">
    <citation type="submission" date="2017-01" db="EMBL/GenBank/DDBJ databases">
        <authorList>
            <person name="Mah S.A."/>
            <person name="Swanson W.J."/>
            <person name="Moy G.W."/>
            <person name="Vacquier V.D."/>
        </authorList>
    </citation>
    <scope>NUCLEOTIDE SEQUENCE [LARGE SCALE GENOMIC DNA]</scope>
    <source>
        <strain evidence="1 3">GSMNP</strain>
    </source>
</reference>
<dbReference type="GO" id="GO:0000171">
    <property type="term" value="F:ribonuclease MRP activity"/>
    <property type="evidence" value="ECO:0007669"/>
    <property type="project" value="TreeGrafter"/>
</dbReference>
<dbReference type="GO" id="GO:0000172">
    <property type="term" value="C:ribonuclease MRP complex"/>
    <property type="evidence" value="ECO:0007669"/>
    <property type="project" value="TreeGrafter"/>
</dbReference>
<dbReference type="AlphaFoldDB" id="A0A1R1X4A9"/>
<dbReference type="GO" id="GO:0004526">
    <property type="term" value="F:ribonuclease P activity"/>
    <property type="evidence" value="ECO:0007669"/>
    <property type="project" value="TreeGrafter"/>
</dbReference>
<organism evidence="1 3">
    <name type="scientific">Smittium culicis</name>
    <dbReference type="NCBI Taxonomy" id="133412"/>
    <lineage>
        <taxon>Eukaryota</taxon>
        <taxon>Fungi</taxon>
        <taxon>Fungi incertae sedis</taxon>
        <taxon>Zoopagomycota</taxon>
        <taxon>Kickxellomycotina</taxon>
        <taxon>Harpellomycetes</taxon>
        <taxon>Harpellales</taxon>
        <taxon>Legeriomycetaceae</taxon>
        <taxon>Smittium</taxon>
    </lineage>
</organism>